<proteinExistence type="predicted"/>
<keyword evidence="1" id="KW-0805">Transcription regulation</keyword>
<organism evidence="5 6">
    <name type="scientific">Alteromonas portus</name>
    <dbReference type="NCBI Taxonomy" id="2565549"/>
    <lineage>
        <taxon>Bacteria</taxon>
        <taxon>Pseudomonadati</taxon>
        <taxon>Pseudomonadota</taxon>
        <taxon>Gammaproteobacteria</taxon>
        <taxon>Alteromonadales</taxon>
        <taxon>Alteromonadaceae</taxon>
        <taxon>Alteromonas/Salinimonas group</taxon>
        <taxon>Alteromonas</taxon>
    </lineage>
</organism>
<dbReference type="RefSeq" id="WP_136783743.1">
    <property type="nucleotide sequence ID" value="NZ_SWCO01000012.1"/>
</dbReference>
<dbReference type="PROSITE" id="PS01124">
    <property type="entry name" value="HTH_ARAC_FAMILY_2"/>
    <property type="match status" value="1"/>
</dbReference>
<dbReference type="Proteomes" id="UP000305471">
    <property type="component" value="Unassembled WGS sequence"/>
</dbReference>
<evidence type="ECO:0000259" key="4">
    <source>
        <dbReference type="PROSITE" id="PS01124"/>
    </source>
</evidence>
<evidence type="ECO:0000256" key="2">
    <source>
        <dbReference type="ARBA" id="ARBA00023125"/>
    </source>
</evidence>
<evidence type="ECO:0000256" key="3">
    <source>
        <dbReference type="ARBA" id="ARBA00023163"/>
    </source>
</evidence>
<gene>
    <name evidence="5" type="ORF">E5672_18890</name>
</gene>
<dbReference type="GO" id="GO:0043565">
    <property type="term" value="F:sequence-specific DNA binding"/>
    <property type="evidence" value="ECO:0007669"/>
    <property type="project" value="InterPro"/>
</dbReference>
<dbReference type="GO" id="GO:0003700">
    <property type="term" value="F:DNA-binding transcription factor activity"/>
    <property type="evidence" value="ECO:0007669"/>
    <property type="project" value="InterPro"/>
</dbReference>
<dbReference type="SUPFAM" id="SSF46689">
    <property type="entry name" value="Homeodomain-like"/>
    <property type="match status" value="1"/>
</dbReference>
<sequence length="307" mass="34938">MKQSYDNSKCNSPMWCTSYTQDVNAQAGQLKGWQQEYNQLSDGTFQGAMIHTDLGHFRLFQEHTSQALQQFCRIPEGAIWIGFSATPQRVCINHQQTNANTLMVRPGGIDFELSTDINSTLFGVVIASDTLKGQSERLLGHFAETLDTPQINALRNYMATVFKAQRLRWQSKTHQQLLHDYFNSLLSSSEKNAQLTKNRNQAISAVRTYLSEANNEATITVAGLATVAGLSPRDLYRLFYDHYGVSPARFLQSRRLNKVRRELQNNFNKRCVADIAFENGFFHLSQFSKQYCRLFGELPSKTKLTDV</sequence>
<dbReference type="EMBL" id="SWCO01000012">
    <property type="protein sequence ID" value="TKB00734.1"/>
    <property type="molecule type" value="Genomic_DNA"/>
</dbReference>
<evidence type="ECO:0000256" key="1">
    <source>
        <dbReference type="ARBA" id="ARBA00023015"/>
    </source>
</evidence>
<comment type="caution">
    <text evidence="5">The sequence shown here is derived from an EMBL/GenBank/DDBJ whole genome shotgun (WGS) entry which is preliminary data.</text>
</comment>
<dbReference type="OrthoDB" id="6003540at2"/>
<evidence type="ECO:0000313" key="5">
    <source>
        <dbReference type="EMBL" id="TKB00734.1"/>
    </source>
</evidence>
<dbReference type="AlphaFoldDB" id="A0A4U0Z7Z1"/>
<dbReference type="InterPro" id="IPR050204">
    <property type="entry name" value="AraC_XylS_family_regulators"/>
</dbReference>
<evidence type="ECO:0000313" key="6">
    <source>
        <dbReference type="Proteomes" id="UP000305471"/>
    </source>
</evidence>
<dbReference type="InterPro" id="IPR018060">
    <property type="entry name" value="HTH_AraC"/>
</dbReference>
<dbReference type="Pfam" id="PF12833">
    <property type="entry name" value="HTH_18"/>
    <property type="match status" value="1"/>
</dbReference>
<keyword evidence="2" id="KW-0238">DNA-binding</keyword>
<feature type="domain" description="HTH araC/xylS-type" evidence="4">
    <location>
        <begin position="204"/>
        <end position="305"/>
    </location>
</feature>
<dbReference type="Gene3D" id="1.10.10.60">
    <property type="entry name" value="Homeodomain-like"/>
    <property type="match status" value="1"/>
</dbReference>
<name>A0A4U0Z7Z1_9ALTE</name>
<reference evidence="5 6" key="1">
    <citation type="submission" date="2019-04" db="EMBL/GenBank/DDBJ databases">
        <title>Alteromonas portus sp. nov., an alginate lyase-excreting marine bacterium.</title>
        <authorList>
            <person name="Huang H."/>
            <person name="Mo K."/>
            <person name="Bao S."/>
        </authorList>
    </citation>
    <scope>NUCLEOTIDE SEQUENCE [LARGE SCALE GENOMIC DNA]</scope>
    <source>
        <strain evidence="5 6">HB161718</strain>
    </source>
</reference>
<keyword evidence="6" id="KW-1185">Reference proteome</keyword>
<dbReference type="SMART" id="SM00342">
    <property type="entry name" value="HTH_ARAC"/>
    <property type="match status" value="1"/>
</dbReference>
<dbReference type="InterPro" id="IPR009057">
    <property type="entry name" value="Homeodomain-like_sf"/>
</dbReference>
<accession>A0A4U0Z7Z1</accession>
<dbReference type="PANTHER" id="PTHR46796">
    <property type="entry name" value="HTH-TYPE TRANSCRIPTIONAL ACTIVATOR RHAS-RELATED"/>
    <property type="match status" value="1"/>
</dbReference>
<protein>
    <submittedName>
        <fullName evidence="5">Helix-turn-helix domain-containing protein</fullName>
    </submittedName>
</protein>
<keyword evidence="3" id="KW-0804">Transcription</keyword>